<proteinExistence type="predicted"/>
<gene>
    <name evidence="4" type="primary">PPAF1</name>
    <name evidence="4" type="ORF">EVAR_6683_1</name>
</gene>
<accession>A0A4C1TKL7</accession>
<dbReference type="PANTHER" id="PTHR24252:SF7">
    <property type="entry name" value="HYALIN"/>
    <property type="match status" value="1"/>
</dbReference>
<dbReference type="InterPro" id="IPR018114">
    <property type="entry name" value="TRYPSIN_HIS"/>
</dbReference>
<dbReference type="Proteomes" id="UP000299102">
    <property type="component" value="Unassembled WGS sequence"/>
</dbReference>
<keyword evidence="5" id="KW-1185">Reference proteome</keyword>
<feature type="chain" id="PRO_5020035218" evidence="2">
    <location>
        <begin position="21"/>
        <end position="174"/>
    </location>
</feature>
<feature type="signal peptide" evidence="2">
    <location>
        <begin position="1"/>
        <end position="20"/>
    </location>
</feature>
<dbReference type="InterPro" id="IPR043504">
    <property type="entry name" value="Peptidase_S1_PA_chymotrypsin"/>
</dbReference>
<evidence type="ECO:0000313" key="5">
    <source>
        <dbReference type="Proteomes" id="UP000299102"/>
    </source>
</evidence>
<organism evidence="4 5">
    <name type="scientific">Eumeta variegata</name>
    <name type="common">Bagworm moth</name>
    <name type="synonym">Eumeta japonica</name>
    <dbReference type="NCBI Taxonomy" id="151549"/>
    <lineage>
        <taxon>Eukaryota</taxon>
        <taxon>Metazoa</taxon>
        <taxon>Ecdysozoa</taxon>
        <taxon>Arthropoda</taxon>
        <taxon>Hexapoda</taxon>
        <taxon>Insecta</taxon>
        <taxon>Pterygota</taxon>
        <taxon>Neoptera</taxon>
        <taxon>Endopterygota</taxon>
        <taxon>Lepidoptera</taxon>
        <taxon>Glossata</taxon>
        <taxon>Ditrysia</taxon>
        <taxon>Tineoidea</taxon>
        <taxon>Psychidae</taxon>
        <taxon>Oiketicinae</taxon>
        <taxon>Eumeta</taxon>
    </lineage>
</organism>
<keyword evidence="1" id="KW-1015">Disulfide bond</keyword>
<dbReference type="PANTHER" id="PTHR24252">
    <property type="entry name" value="ACROSIN-RELATED"/>
    <property type="match status" value="1"/>
</dbReference>
<dbReference type="GO" id="GO:0006508">
    <property type="term" value="P:proteolysis"/>
    <property type="evidence" value="ECO:0007669"/>
    <property type="project" value="InterPro"/>
</dbReference>
<evidence type="ECO:0000256" key="1">
    <source>
        <dbReference type="ARBA" id="ARBA00023157"/>
    </source>
</evidence>
<dbReference type="STRING" id="151549.A0A4C1TKL7"/>
<dbReference type="Pfam" id="PF00089">
    <property type="entry name" value="Trypsin"/>
    <property type="match status" value="1"/>
</dbReference>
<feature type="domain" description="Peptidase S1" evidence="3">
    <location>
        <begin position="80"/>
        <end position="129"/>
    </location>
</feature>
<dbReference type="InterPro" id="IPR001254">
    <property type="entry name" value="Trypsin_dom"/>
</dbReference>
<dbReference type="InterPro" id="IPR009003">
    <property type="entry name" value="Peptidase_S1_PA"/>
</dbReference>
<dbReference type="SUPFAM" id="SSF50494">
    <property type="entry name" value="Trypsin-like serine proteases"/>
    <property type="match status" value="1"/>
</dbReference>
<evidence type="ECO:0000313" key="4">
    <source>
        <dbReference type="EMBL" id="GBP15043.1"/>
    </source>
</evidence>
<sequence>MWKHCVVFFVLTFCLNEVDLRRTVIVAFLIFQGHVRDGRGVFTKNFFGGVWGNRPPLLEANLPRTTCTCRCGENNEESRIVNGVEAKLNQYPWMARLSYFKRFYCGAMLINDKYVMTAAHCVKGRGKVFVMSAPGLQCVALRPQIRPDTGTIRMRVSYPGGPKAGDCFVVLKLM</sequence>
<dbReference type="AlphaFoldDB" id="A0A4C1TKL7"/>
<evidence type="ECO:0000256" key="2">
    <source>
        <dbReference type="SAM" id="SignalP"/>
    </source>
</evidence>
<dbReference type="OrthoDB" id="546450at2759"/>
<protein>
    <submittedName>
        <fullName evidence="4">Phenoloxidase-activating factor 1</fullName>
    </submittedName>
</protein>
<dbReference type="GO" id="GO:0004252">
    <property type="term" value="F:serine-type endopeptidase activity"/>
    <property type="evidence" value="ECO:0007669"/>
    <property type="project" value="InterPro"/>
</dbReference>
<dbReference type="EMBL" id="BGZK01000068">
    <property type="protein sequence ID" value="GBP15043.1"/>
    <property type="molecule type" value="Genomic_DNA"/>
</dbReference>
<comment type="caution">
    <text evidence="4">The sequence shown here is derived from an EMBL/GenBank/DDBJ whole genome shotgun (WGS) entry which is preliminary data.</text>
</comment>
<reference evidence="4 5" key="1">
    <citation type="journal article" date="2019" name="Commun. Biol.">
        <title>The bagworm genome reveals a unique fibroin gene that provides high tensile strength.</title>
        <authorList>
            <person name="Kono N."/>
            <person name="Nakamura H."/>
            <person name="Ohtoshi R."/>
            <person name="Tomita M."/>
            <person name="Numata K."/>
            <person name="Arakawa K."/>
        </authorList>
    </citation>
    <scope>NUCLEOTIDE SEQUENCE [LARGE SCALE GENOMIC DNA]</scope>
</reference>
<name>A0A4C1TKL7_EUMVA</name>
<evidence type="ECO:0000259" key="3">
    <source>
        <dbReference type="Pfam" id="PF00089"/>
    </source>
</evidence>
<keyword evidence="2" id="KW-0732">Signal</keyword>
<dbReference type="Gene3D" id="2.40.10.10">
    <property type="entry name" value="Trypsin-like serine proteases"/>
    <property type="match status" value="1"/>
</dbReference>
<dbReference type="PROSITE" id="PS00134">
    <property type="entry name" value="TRYPSIN_HIS"/>
    <property type="match status" value="1"/>
</dbReference>